<evidence type="ECO:0000313" key="2">
    <source>
        <dbReference type="EMBL" id="MFC3458277.1"/>
    </source>
</evidence>
<dbReference type="Pfam" id="PF16074">
    <property type="entry name" value="PilW"/>
    <property type="match status" value="1"/>
</dbReference>
<proteinExistence type="predicted"/>
<organism evidence="2 3">
    <name type="scientific">Massilia haematophila</name>
    <dbReference type="NCBI Taxonomy" id="457923"/>
    <lineage>
        <taxon>Bacteria</taxon>
        <taxon>Pseudomonadati</taxon>
        <taxon>Pseudomonadota</taxon>
        <taxon>Betaproteobacteria</taxon>
        <taxon>Burkholderiales</taxon>
        <taxon>Oxalobacteraceae</taxon>
        <taxon>Telluria group</taxon>
        <taxon>Massilia</taxon>
    </lineage>
</organism>
<dbReference type="Proteomes" id="UP001595665">
    <property type="component" value="Unassembled WGS sequence"/>
</dbReference>
<gene>
    <name evidence="2" type="ORF">ACFOPH_08460</name>
</gene>
<keyword evidence="1" id="KW-1133">Transmembrane helix</keyword>
<keyword evidence="1" id="KW-0812">Transmembrane</keyword>
<comment type="caution">
    <text evidence="2">The sequence shown here is derived from an EMBL/GenBank/DDBJ whole genome shotgun (WGS) entry which is preliminary data.</text>
</comment>
<accession>A0ABV7PIA8</accession>
<keyword evidence="1" id="KW-0472">Membrane</keyword>
<feature type="transmembrane region" description="Helical" evidence="1">
    <location>
        <begin position="12"/>
        <end position="36"/>
    </location>
</feature>
<reference evidence="3" key="1">
    <citation type="journal article" date="2019" name="Int. J. Syst. Evol. Microbiol.">
        <title>The Global Catalogue of Microorganisms (GCM) 10K type strain sequencing project: providing services to taxonomists for standard genome sequencing and annotation.</title>
        <authorList>
            <consortium name="The Broad Institute Genomics Platform"/>
            <consortium name="The Broad Institute Genome Sequencing Center for Infectious Disease"/>
            <person name="Wu L."/>
            <person name="Ma J."/>
        </authorList>
    </citation>
    <scope>NUCLEOTIDE SEQUENCE [LARGE SCALE GENOMIC DNA]</scope>
    <source>
        <strain evidence="3">CCM 7480</strain>
    </source>
</reference>
<dbReference type="EMBL" id="JBHRVV010000001">
    <property type="protein sequence ID" value="MFC3458277.1"/>
    <property type="molecule type" value="Genomic_DNA"/>
</dbReference>
<name>A0ABV7PIA8_9BURK</name>
<evidence type="ECO:0000313" key="3">
    <source>
        <dbReference type="Proteomes" id="UP001595665"/>
    </source>
</evidence>
<dbReference type="RefSeq" id="WP_312551462.1">
    <property type="nucleotide sequence ID" value="NZ_JBHRVV010000001.1"/>
</dbReference>
<sequence>MIAHLSVRRPSFRAAGFSLVELLVSVLVGLLALVFATRLITGAEQNKASALGGSDAMQNGMLAMFSISGDAQQAGFGLNDPILIGCNTRFTDTGGYALASAPRGASATVRPLAPVVIESGGAGPDRISLYSGSSMSGTGTLRVTSDYIGGTRLNVDRVPYGFNEGDVVVVAPDNVGSGNCALAQISDDPSDHAAPPEQQYVMVAGGAGFRYNSGSLGANYTGGTTRVFNLGPAKTLAFHTWSVDNGFLRLRSTDLAGASAEPSTVADNIVSIKAQYGFDTRSGAAFIPQDGLRVARWSATMIDADGDTVVGSAGDYQHIAALRIAVVARSAARERPDAGGQCSASSAKPVVFASAVPQGVTAVPITVEVAASATDTAWRCYRYRVFETIVPLRNAGWRP</sequence>
<protein>
    <submittedName>
        <fullName evidence="2">PilW family protein</fullName>
    </submittedName>
</protein>
<evidence type="ECO:0000256" key="1">
    <source>
        <dbReference type="SAM" id="Phobius"/>
    </source>
</evidence>
<dbReference type="InterPro" id="IPR032092">
    <property type="entry name" value="PilW"/>
</dbReference>
<keyword evidence="3" id="KW-1185">Reference proteome</keyword>